<dbReference type="RefSeq" id="WP_047251869.1">
    <property type="nucleotide sequence ID" value="NZ_CP011367.1"/>
</dbReference>
<evidence type="ECO:0000256" key="2">
    <source>
        <dbReference type="ARBA" id="ARBA00006434"/>
    </source>
</evidence>
<feature type="transmembrane region" description="Helical" evidence="10">
    <location>
        <begin position="449"/>
        <end position="468"/>
    </location>
</feature>
<dbReference type="InterPro" id="IPR018212">
    <property type="entry name" value="Na/solute_symporter_CS"/>
</dbReference>
<dbReference type="OrthoDB" id="9789704at2"/>
<feature type="transmembrane region" description="Helical" evidence="10">
    <location>
        <begin position="315"/>
        <end position="344"/>
    </location>
</feature>
<dbReference type="KEGG" id="tvr:TVD_13775"/>
<feature type="transmembrane region" description="Helical" evidence="10">
    <location>
        <begin position="188"/>
        <end position="206"/>
    </location>
</feature>
<feature type="transmembrane region" description="Helical" evidence="10">
    <location>
        <begin position="128"/>
        <end position="152"/>
    </location>
</feature>
<feature type="transmembrane region" description="Helical" evidence="10">
    <location>
        <begin position="44"/>
        <end position="63"/>
    </location>
</feature>
<evidence type="ECO:0000256" key="7">
    <source>
        <dbReference type="ARBA" id="ARBA00023136"/>
    </source>
</evidence>
<dbReference type="GO" id="GO:0006814">
    <property type="term" value="P:sodium ion transport"/>
    <property type="evidence" value="ECO:0007669"/>
    <property type="project" value="UniProtKB-KW"/>
</dbReference>
<keyword evidence="8" id="KW-0915">Sodium</keyword>
<dbReference type="Proteomes" id="UP000064201">
    <property type="component" value="Chromosome"/>
</dbReference>
<dbReference type="InterPro" id="IPR031155">
    <property type="entry name" value="DUR"/>
</dbReference>
<keyword evidence="7 10" id="KW-0472">Membrane</keyword>
<feature type="transmembrane region" description="Helical" evidence="10">
    <location>
        <begin position="365"/>
        <end position="384"/>
    </location>
</feature>
<dbReference type="PROSITE" id="PS00456">
    <property type="entry name" value="NA_SOLUT_SYMP_1"/>
    <property type="match status" value="1"/>
</dbReference>
<feature type="transmembrane region" description="Helical" evidence="10">
    <location>
        <begin position="270"/>
        <end position="295"/>
    </location>
</feature>
<accession>A0A0G3GBZ2</accession>
<sequence>MTGLDDPILPTSIAWGLLAAFSVLWVVLGWWLGRRNKTAEDHMLAGRNVGLALATATAMATWVTANTTMTAPQLALQLGVWGMLGYSLGALGLILFAPLARRIRELMPEGFTSGDFIRLRYGKFTWRVFLVVSLIYAFGWLVSMAMAGGVLINALAGIDYRVGMTVILTVCVLYTLLGGLRAVIGTDFIQTVIIIAGAAFIAWLTIDKVGFEAIHFNLMEERPELLNLLFPAAIMFLFNNLLFGVGEIFHSNVWWSRAFAFGRNVGFRAYLFGGLLWLPIPIVAGFIALATPALGLNVPAADMVGPLVAAEVLGLTGAIVVFIVVFAALASSLDSLLAATSDLVTRDIYRGHIRPQASEQHQFHATKVIVVLLGLVTWLAASYRGELPIVGSLAELLYFTGAFVASAIWPIVAGLYWQRANPQGAAWSMILGSGIGLASYFLIGFYVAALVGAAVSLAVMVLSTWLMPQPFDWGRLARPDGEVVA</sequence>
<feature type="transmembrane region" description="Helical" evidence="10">
    <location>
        <begin position="12"/>
        <end position="32"/>
    </location>
</feature>
<dbReference type="InterPro" id="IPR001734">
    <property type="entry name" value="Na/solute_symporter"/>
</dbReference>
<keyword evidence="3" id="KW-0813">Transport</keyword>
<keyword evidence="12" id="KW-1185">Reference proteome</keyword>
<feature type="transmembrane region" description="Helical" evidence="10">
    <location>
        <begin position="396"/>
        <end position="417"/>
    </location>
</feature>
<proteinExistence type="inferred from homology"/>
<comment type="similarity">
    <text evidence="2 9">Belongs to the sodium:solute symporter (SSF) (TC 2.A.21) family.</text>
</comment>
<dbReference type="PATRIC" id="fig|106634.4.peg.2811"/>
<evidence type="ECO:0000256" key="8">
    <source>
        <dbReference type="ARBA" id="ARBA00023201"/>
    </source>
</evidence>
<evidence type="ECO:0000256" key="4">
    <source>
        <dbReference type="ARBA" id="ARBA00022692"/>
    </source>
</evidence>
<dbReference type="GO" id="GO:0015204">
    <property type="term" value="F:urea transmembrane transporter activity"/>
    <property type="evidence" value="ECO:0007669"/>
    <property type="project" value="InterPro"/>
</dbReference>
<dbReference type="Gene3D" id="1.20.1730.10">
    <property type="entry name" value="Sodium/glucose cotransporter"/>
    <property type="match status" value="1"/>
</dbReference>
<evidence type="ECO:0000313" key="12">
    <source>
        <dbReference type="Proteomes" id="UP000064201"/>
    </source>
</evidence>
<comment type="subcellular location">
    <subcellularLocation>
        <location evidence="1">Membrane</location>
        <topology evidence="1">Multi-pass membrane protein</topology>
    </subcellularLocation>
</comment>
<keyword evidence="4 10" id="KW-0812">Transmembrane</keyword>
<keyword evidence="8" id="KW-0739">Sodium transport</keyword>
<protein>
    <submittedName>
        <fullName evidence="11">Urea transporter</fullName>
    </submittedName>
</protein>
<evidence type="ECO:0000256" key="1">
    <source>
        <dbReference type="ARBA" id="ARBA00004141"/>
    </source>
</evidence>
<dbReference type="InterPro" id="IPR038377">
    <property type="entry name" value="Na/Glc_symporter_sf"/>
</dbReference>
<evidence type="ECO:0000313" key="11">
    <source>
        <dbReference type="EMBL" id="AKJ96366.1"/>
    </source>
</evidence>
<dbReference type="EMBL" id="CP011367">
    <property type="protein sequence ID" value="AKJ96366.1"/>
    <property type="molecule type" value="Genomic_DNA"/>
</dbReference>
<dbReference type="AlphaFoldDB" id="A0A0G3GBZ2"/>
<evidence type="ECO:0000256" key="3">
    <source>
        <dbReference type="ARBA" id="ARBA00022448"/>
    </source>
</evidence>
<dbReference type="STRING" id="106634.TVD_13775"/>
<reference evidence="11 12" key="1">
    <citation type="submission" date="2015-04" db="EMBL/GenBank/DDBJ databases">
        <title>Complete Sequence for the Genome of the Thioalkalivibrio versutus D301.</title>
        <authorList>
            <person name="Mu T."/>
            <person name="Zhou J."/>
            <person name="Xu X."/>
        </authorList>
    </citation>
    <scope>NUCLEOTIDE SEQUENCE [LARGE SCALE GENOMIC DNA]</scope>
    <source>
        <strain evidence="11 12">D301</strain>
    </source>
</reference>
<feature type="transmembrane region" description="Helical" evidence="10">
    <location>
        <begin position="226"/>
        <end position="249"/>
    </location>
</feature>
<evidence type="ECO:0000256" key="9">
    <source>
        <dbReference type="RuleBase" id="RU362091"/>
    </source>
</evidence>
<dbReference type="Pfam" id="PF00474">
    <property type="entry name" value="SSF"/>
    <property type="match status" value="1"/>
</dbReference>
<organism evidence="11 12">
    <name type="scientific">Thioalkalivibrio versutus</name>
    <dbReference type="NCBI Taxonomy" id="106634"/>
    <lineage>
        <taxon>Bacteria</taxon>
        <taxon>Pseudomonadati</taxon>
        <taxon>Pseudomonadota</taxon>
        <taxon>Gammaproteobacteria</taxon>
        <taxon>Chromatiales</taxon>
        <taxon>Ectothiorhodospiraceae</taxon>
        <taxon>Thioalkalivibrio</taxon>
    </lineage>
</organism>
<dbReference type="PROSITE" id="PS00457">
    <property type="entry name" value="NA_SOLUT_SYMP_2"/>
    <property type="match status" value="1"/>
</dbReference>
<dbReference type="PROSITE" id="PS50283">
    <property type="entry name" value="NA_SOLUT_SYMP_3"/>
    <property type="match status" value="1"/>
</dbReference>
<evidence type="ECO:0000256" key="5">
    <source>
        <dbReference type="ARBA" id="ARBA00022847"/>
    </source>
</evidence>
<gene>
    <name evidence="11" type="ORF">TVD_13775</name>
</gene>
<dbReference type="PANTHER" id="PTHR46154:SF4">
    <property type="entry name" value="UREA ACTIVE TRANSPORTER"/>
    <property type="match status" value="1"/>
</dbReference>
<evidence type="ECO:0000256" key="10">
    <source>
        <dbReference type="SAM" id="Phobius"/>
    </source>
</evidence>
<dbReference type="GO" id="GO:0016020">
    <property type="term" value="C:membrane"/>
    <property type="evidence" value="ECO:0007669"/>
    <property type="project" value="UniProtKB-SubCell"/>
</dbReference>
<keyword evidence="6 10" id="KW-1133">Transmembrane helix</keyword>
<dbReference type="PANTHER" id="PTHR46154">
    <property type="match status" value="1"/>
</dbReference>
<dbReference type="CDD" id="cd11476">
    <property type="entry name" value="SLC5sbd_DUR3"/>
    <property type="match status" value="1"/>
</dbReference>
<feature type="transmembrane region" description="Helical" evidence="10">
    <location>
        <begin position="75"/>
        <end position="97"/>
    </location>
</feature>
<evidence type="ECO:0000256" key="6">
    <source>
        <dbReference type="ARBA" id="ARBA00022989"/>
    </source>
</evidence>
<keyword evidence="5" id="KW-0769">Symport</keyword>
<name>A0A0G3GBZ2_9GAMM</name>
<dbReference type="GO" id="GO:0015293">
    <property type="term" value="F:symporter activity"/>
    <property type="evidence" value="ECO:0007669"/>
    <property type="project" value="UniProtKB-KW"/>
</dbReference>
<keyword evidence="8" id="KW-0406">Ion transport</keyword>
<feature type="transmembrane region" description="Helical" evidence="10">
    <location>
        <begin position="158"/>
        <end position="176"/>
    </location>
</feature>